<dbReference type="AlphaFoldDB" id="A0A7W6CQ02"/>
<name>A0A7W6CQ02_9SPHN</name>
<accession>A0A7W6CQ02</accession>
<dbReference type="Proteomes" id="UP000548867">
    <property type="component" value="Unassembled WGS sequence"/>
</dbReference>
<dbReference type="EMBL" id="JACIDX010000037">
    <property type="protein sequence ID" value="MBB3957800.1"/>
    <property type="molecule type" value="Genomic_DNA"/>
</dbReference>
<evidence type="ECO:0000313" key="2">
    <source>
        <dbReference type="Proteomes" id="UP000548867"/>
    </source>
</evidence>
<protein>
    <submittedName>
        <fullName evidence="1">Uncharacterized protein</fullName>
    </submittedName>
</protein>
<evidence type="ECO:0000313" key="1">
    <source>
        <dbReference type="EMBL" id="MBB3957800.1"/>
    </source>
</evidence>
<reference evidence="1 2" key="1">
    <citation type="submission" date="2020-08" db="EMBL/GenBank/DDBJ databases">
        <title>Genomic Encyclopedia of Type Strains, Phase IV (KMG-IV): sequencing the most valuable type-strain genomes for metagenomic binning, comparative biology and taxonomic classification.</title>
        <authorList>
            <person name="Goeker M."/>
        </authorList>
    </citation>
    <scope>NUCLEOTIDE SEQUENCE [LARGE SCALE GENOMIC DNA]</scope>
    <source>
        <strain evidence="1 2">DSM 27057</strain>
    </source>
</reference>
<keyword evidence="2" id="KW-1185">Reference proteome</keyword>
<comment type="caution">
    <text evidence="1">The sequence shown here is derived from an EMBL/GenBank/DDBJ whole genome shotgun (WGS) entry which is preliminary data.</text>
</comment>
<organism evidence="1 2">
    <name type="scientific">Novosphingobium sediminicola</name>
    <dbReference type="NCBI Taxonomy" id="563162"/>
    <lineage>
        <taxon>Bacteria</taxon>
        <taxon>Pseudomonadati</taxon>
        <taxon>Pseudomonadota</taxon>
        <taxon>Alphaproteobacteria</taxon>
        <taxon>Sphingomonadales</taxon>
        <taxon>Sphingomonadaceae</taxon>
        <taxon>Novosphingobium</taxon>
    </lineage>
</organism>
<proteinExistence type="predicted"/>
<sequence length="62" mass="6620">MGAAAFGQRPHLQVGFNAPSHDVHVQVTPQTHNGLHDGLSGERTGDFIDKGFVDLDLVKGQV</sequence>
<gene>
    <name evidence="1" type="ORF">GGR38_004775</name>
</gene>